<evidence type="ECO:0000256" key="2">
    <source>
        <dbReference type="ARBA" id="ARBA00023015"/>
    </source>
</evidence>
<dbReference type="RefSeq" id="XP_015919837.2">
    <property type="nucleotide sequence ID" value="XM_016064351.4"/>
</dbReference>
<evidence type="ECO:0000259" key="6">
    <source>
        <dbReference type="PROSITE" id="PS50217"/>
    </source>
</evidence>
<proteinExistence type="evidence at transcript level"/>
<dbReference type="PRINTS" id="PR00043">
    <property type="entry name" value="LEUZIPPRJUN"/>
</dbReference>
<dbReference type="EMBL" id="IAAA01009904">
    <property type="protein sequence ID" value="LAA04625.1"/>
    <property type="molecule type" value="mRNA"/>
</dbReference>
<comment type="similarity">
    <text evidence="1">Belongs to the bZIP family. Jun subfamily.</text>
</comment>
<organism evidence="7">
    <name type="scientific">Parasteatoda tepidariorum</name>
    <name type="common">Common house spider</name>
    <name type="synonym">Achaearanea tepidariorum</name>
    <dbReference type="NCBI Taxonomy" id="114398"/>
    <lineage>
        <taxon>Eukaryota</taxon>
        <taxon>Metazoa</taxon>
        <taxon>Ecdysozoa</taxon>
        <taxon>Arthropoda</taxon>
        <taxon>Chelicerata</taxon>
        <taxon>Arachnida</taxon>
        <taxon>Araneae</taxon>
        <taxon>Araneomorphae</taxon>
        <taxon>Entelegynae</taxon>
        <taxon>Araneoidea</taxon>
        <taxon>Theridiidae</taxon>
        <taxon>Parasteatoda</taxon>
    </lineage>
</organism>
<dbReference type="GO" id="GO:0042127">
    <property type="term" value="P:regulation of cell population proliferation"/>
    <property type="evidence" value="ECO:0007669"/>
    <property type="project" value="TreeGrafter"/>
</dbReference>
<dbReference type="GeneID" id="107448970"/>
<dbReference type="InterPro" id="IPR005643">
    <property type="entry name" value="JNK"/>
</dbReference>
<evidence type="ECO:0000256" key="3">
    <source>
        <dbReference type="ARBA" id="ARBA00023125"/>
    </source>
</evidence>
<dbReference type="PANTHER" id="PTHR11462">
    <property type="entry name" value="JUN TRANSCRIPTION FACTOR-RELATED"/>
    <property type="match status" value="1"/>
</dbReference>
<protein>
    <submittedName>
        <fullName evidence="7">Transcription factor AP-1</fullName>
    </submittedName>
</protein>
<dbReference type="InterPro" id="IPR002112">
    <property type="entry name" value="Leuzip_Jun"/>
</dbReference>
<dbReference type="GO" id="GO:0000981">
    <property type="term" value="F:DNA-binding transcription factor activity, RNA polymerase II-specific"/>
    <property type="evidence" value="ECO:0007669"/>
    <property type="project" value="TreeGrafter"/>
</dbReference>
<sequence length="321" mass="35631">METTFYDDSMSRLGKNDNQALKRPVTLNLESPGSAAKRTRFDPILTSPDLKMLQLASPELERLIISNSNFSASTPTPTSFFFPKNVTEEQEQYARGFIDALNQLRQPSLEINNNFLHNFRTGLTPVSSNAPDIVITSTTAPVSTSAGKLYNSVLPFTIQSAPISSPTSVIKSLGNAKSIANVLPAVRPPSVDNFSSNSCSSSSMPVPLEINIKEELQTVPSDYSSPPMSPLYKAPIDMEDQERIKLERKRQRNRVAASKCRKRKLERISQLELKVKELKGENSKLEMVAKKLRGEVCNVKQIMMEHVTHGCSIQVPKSYLS</sequence>
<dbReference type="InterPro" id="IPR004827">
    <property type="entry name" value="bZIP"/>
</dbReference>
<evidence type="ECO:0000256" key="1">
    <source>
        <dbReference type="ARBA" id="ARBA00006882"/>
    </source>
</evidence>
<dbReference type="GO" id="GO:0000978">
    <property type="term" value="F:RNA polymerase II cis-regulatory region sequence-specific DNA binding"/>
    <property type="evidence" value="ECO:0007669"/>
    <property type="project" value="TreeGrafter"/>
</dbReference>
<keyword evidence="3" id="KW-0238">DNA-binding</keyword>
<dbReference type="GO" id="GO:0051726">
    <property type="term" value="P:regulation of cell cycle"/>
    <property type="evidence" value="ECO:0007669"/>
    <property type="project" value="TreeGrafter"/>
</dbReference>
<dbReference type="InterPro" id="IPR046347">
    <property type="entry name" value="bZIP_sf"/>
</dbReference>
<evidence type="ECO:0000313" key="7">
    <source>
        <dbReference type="EMBL" id="LAA04625.1"/>
    </source>
</evidence>
<dbReference type="CDD" id="cd14696">
    <property type="entry name" value="bZIP_Jun"/>
    <property type="match status" value="1"/>
</dbReference>
<dbReference type="OrthoDB" id="2187714at2759"/>
<dbReference type="EMBL" id="IAAA01009905">
    <property type="protein sequence ID" value="LAA04629.1"/>
    <property type="molecule type" value="mRNA"/>
</dbReference>
<dbReference type="SMART" id="SM00338">
    <property type="entry name" value="BRLZ"/>
    <property type="match status" value="1"/>
</dbReference>
<dbReference type="AlphaFoldDB" id="A0A2L2YBS0"/>
<dbReference type="SUPFAM" id="SSF57959">
    <property type="entry name" value="Leucine zipper domain"/>
    <property type="match status" value="1"/>
</dbReference>
<dbReference type="Gene3D" id="1.20.5.170">
    <property type="match status" value="1"/>
</dbReference>
<dbReference type="Pfam" id="PF00170">
    <property type="entry name" value="bZIP_1"/>
    <property type="match status" value="1"/>
</dbReference>
<dbReference type="InterPro" id="IPR050946">
    <property type="entry name" value="AP-1_TF_bZIP"/>
</dbReference>
<evidence type="ECO:0000256" key="5">
    <source>
        <dbReference type="SAM" id="Coils"/>
    </source>
</evidence>
<accession>A0A2L2YBS0</accession>
<keyword evidence="2" id="KW-0805">Transcription regulation</keyword>
<feature type="domain" description="BZIP" evidence="6">
    <location>
        <begin position="243"/>
        <end position="306"/>
    </location>
</feature>
<dbReference type="PROSITE" id="PS00036">
    <property type="entry name" value="BZIP_BASIC"/>
    <property type="match status" value="1"/>
</dbReference>
<name>A0A2L2YBS0_PARTP</name>
<keyword evidence="5" id="KW-0175">Coiled coil</keyword>
<keyword evidence="4" id="KW-0804">Transcription</keyword>
<dbReference type="PANTHER" id="PTHR11462:SF35">
    <property type="entry name" value="TRANSCRIPTION FACTOR JRA"/>
    <property type="match status" value="1"/>
</dbReference>
<dbReference type="GO" id="GO:0005667">
    <property type="term" value="C:transcription regulator complex"/>
    <property type="evidence" value="ECO:0007669"/>
    <property type="project" value="TreeGrafter"/>
</dbReference>
<reference evidence="7" key="1">
    <citation type="journal article" date="2016" name="Mol. Ecol. Resour.">
        <title>Evaluation of the impact of RNA preservation methods of spiders for de novo transcriptome assembly.</title>
        <authorList>
            <person name="Kono N."/>
            <person name="Nakamura H."/>
            <person name="Ito Y."/>
            <person name="Tomita M."/>
            <person name="Arakawa K."/>
        </authorList>
    </citation>
    <scope>NUCLEOTIDE SEQUENCE</scope>
    <source>
        <tissue evidence="7">Whole body</tissue>
    </source>
</reference>
<evidence type="ECO:0000256" key="4">
    <source>
        <dbReference type="ARBA" id="ARBA00023163"/>
    </source>
</evidence>
<feature type="coiled-coil region" evidence="5">
    <location>
        <begin position="261"/>
        <end position="295"/>
    </location>
</feature>
<dbReference type="PROSITE" id="PS50217">
    <property type="entry name" value="BZIP"/>
    <property type="match status" value="1"/>
</dbReference>
<dbReference type="Pfam" id="PF03957">
    <property type="entry name" value="Jun"/>
    <property type="match status" value="1"/>
</dbReference>
<dbReference type="KEGG" id="ptep:107448970"/>